<gene>
    <name evidence="1" type="ORF">ENV60_08705</name>
</gene>
<name>A0A7C4XLH2_UNCW3</name>
<sequence>MNKRLIALGIAFLLSVFVGCGKKTDQEELKEAENLIQGLAVMGMMTHADALPKANLMAPPYGWEGPAQYNVPEEWGDLYYRFVFKFPVDSAGVTIDSGHIYLMFKPDIWDSAHMYDPIDSVDIGILADNRDIWFRAVFDLSDTTRALGDFKWNWDETWYRYTFDVSQIDESASIDITTSPDIRLSAQFRFASDGSGTTEENFGKFDQTIFVKFEFFAEPDSSGYDGYYILLSEDWKVKHYFQLKKYET</sequence>
<reference evidence="1" key="1">
    <citation type="journal article" date="2020" name="mSystems">
        <title>Genome- and Community-Level Interaction Insights into Carbon Utilization and Element Cycling Functions of Hydrothermarchaeota in Hydrothermal Sediment.</title>
        <authorList>
            <person name="Zhou Z."/>
            <person name="Liu Y."/>
            <person name="Xu W."/>
            <person name="Pan J."/>
            <person name="Luo Z.H."/>
            <person name="Li M."/>
        </authorList>
    </citation>
    <scope>NUCLEOTIDE SEQUENCE [LARGE SCALE GENOMIC DNA]</scope>
    <source>
        <strain evidence="1">SpSt-774</strain>
    </source>
</reference>
<protein>
    <submittedName>
        <fullName evidence="1">Uncharacterized protein</fullName>
    </submittedName>
</protein>
<dbReference type="AlphaFoldDB" id="A0A7C4XLH2"/>
<comment type="caution">
    <text evidence="1">The sequence shown here is derived from an EMBL/GenBank/DDBJ whole genome shotgun (WGS) entry which is preliminary data.</text>
</comment>
<organism evidence="1">
    <name type="scientific">candidate division WOR-3 bacterium</name>
    <dbReference type="NCBI Taxonomy" id="2052148"/>
    <lineage>
        <taxon>Bacteria</taxon>
        <taxon>Bacteria division WOR-3</taxon>
    </lineage>
</organism>
<evidence type="ECO:0000313" key="1">
    <source>
        <dbReference type="EMBL" id="HGV98356.1"/>
    </source>
</evidence>
<dbReference type="EMBL" id="DTGZ01000164">
    <property type="protein sequence ID" value="HGV98356.1"/>
    <property type="molecule type" value="Genomic_DNA"/>
</dbReference>
<dbReference type="PROSITE" id="PS51257">
    <property type="entry name" value="PROKAR_LIPOPROTEIN"/>
    <property type="match status" value="1"/>
</dbReference>
<proteinExistence type="predicted"/>
<accession>A0A7C4XLH2</accession>